<feature type="non-terminal residue" evidence="1">
    <location>
        <position position="1"/>
    </location>
</feature>
<organism evidence="1">
    <name type="scientific">Tanacetum cinerariifolium</name>
    <name type="common">Dalmatian daisy</name>
    <name type="synonym">Chrysanthemum cinerariifolium</name>
    <dbReference type="NCBI Taxonomy" id="118510"/>
    <lineage>
        <taxon>Eukaryota</taxon>
        <taxon>Viridiplantae</taxon>
        <taxon>Streptophyta</taxon>
        <taxon>Embryophyta</taxon>
        <taxon>Tracheophyta</taxon>
        <taxon>Spermatophyta</taxon>
        <taxon>Magnoliopsida</taxon>
        <taxon>eudicotyledons</taxon>
        <taxon>Gunneridae</taxon>
        <taxon>Pentapetalae</taxon>
        <taxon>asterids</taxon>
        <taxon>campanulids</taxon>
        <taxon>Asterales</taxon>
        <taxon>Asteraceae</taxon>
        <taxon>Asteroideae</taxon>
        <taxon>Anthemideae</taxon>
        <taxon>Anthemidinae</taxon>
        <taxon>Tanacetum</taxon>
    </lineage>
</organism>
<evidence type="ECO:0000313" key="1">
    <source>
        <dbReference type="EMBL" id="GFD59692.1"/>
    </source>
</evidence>
<feature type="non-terminal residue" evidence="1">
    <location>
        <position position="81"/>
    </location>
</feature>
<name>A0A699XI16_TANCI</name>
<dbReference type="EMBL" id="BKCJ011868044">
    <property type="protein sequence ID" value="GFD59692.1"/>
    <property type="molecule type" value="Genomic_DNA"/>
</dbReference>
<comment type="caution">
    <text evidence="1">The sequence shown here is derived from an EMBL/GenBank/DDBJ whole genome shotgun (WGS) entry which is preliminary data.</text>
</comment>
<gene>
    <name evidence="1" type="ORF">Tci_931661</name>
</gene>
<sequence length="81" mass="7928">IRGSDSLPAAYLNALGINPLSLRGAEESYHGANIGGQAHAAHGREAGNVGVNLLIIAGAATAKVSFDGAGRHDVGPNAAAG</sequence>
<reference evidence="1" key="1">
    <citation type="journal article" date="2019" name="Sci. Rep.">
        <title>Draft genome of Tanacetum cinerariifolium, the natural source of mosquito coil.</title>
        <authorList>
            <person name="Yamashiro T."/>
            <person name="Shiraishi A."/>
            <person name="Satake H."/>
            <person name="Nakayama K."/>
        </authorList>
    </citation>
    <scope>NUCLEOTIDE SEQUENCE</scope>
</reference>
<accession>A0A699XI16</accession>
<dbReference type="AlphaFoldDB" id="A0A699XI16"/>
<proteinExistence type="predicted"/>
<protein>
    <submittedName>
        <fullName evidence="1">Uncharacterized protein</fullName>
    </submittedName>
</protein>